<name>A0A9Q3DB95_9BASI</name>
<gene>
    <name evidence="1" type="ORF">O181_036727</name>
</gene>
<keyword evidence="2" id="KW-1185">Reference proteome</keyword>
<dbReference type="Proteomes" id="UP000765509">
    <property type="component" value="Unassembled WGS sequence"/>
</dbReference>
<reference evidence="1" key="1">
    <citation type="submission" date="2021-03" db="EMBL/GenBank/DDBJ databases">
        <title>Draft genome sequence of rust myrtle Austropuccinia psidii MF-1, a brazilian biotype.</title>
        <authorList>
            <person name="Quecine M.C."/>
            <person name="Pachon D.M.R."/>
            <person name="Bonatelli M.L."/>
            <person name="Correr F.H."/>
            <person name="Franceschini L.M."/>
            <person name="Leite T.F."/>
            <person name="Margarido G.R.A."/>
            <person name="Almeida C.A."/>
            <person name="Ferrarezi J.A."/>
            <person name="Labate C.A."/>
        </authorList>
    </citation>
    <scope>NUCLEOTIDE SEQUENCE</scope>
    <source>
        <strain evidence="1">MF-1</strain>
    </source>
</reference>
<dbReference type="AlphaFoldDB" id="A0A9Q3DB95"/>
<dbReference type="InterPro" id="IPR009057">
    <property type="entry name" value="Homeodomain-like_sf"/>
</dbReference>
<protein>
    <recommendedName>
        <fullName evidence="3">Transposase Tc1-like domain-containing protein</fullName>
    </recommendedName>
</protein>
<dbReference type="OrthoDB" id="2753252at2759"/>
<evidence type="ECO:0000313" key="2">
    <source>
        <dbReference type="Proteomes" id="UP000765509"/>
    </source>
</evidence>
<comment type="caution">
    <text evidence="1">The sequence shown here is derived from an EMBL/GenBank/DDBJ whole genome shotgun (WGS) entry which is preliminary data.</text>
</comment>
<organism evidence="1 2">
    <name type="scientific">Austropuccinia psidii MF-1</name>
    <dbReference type="NCBI Taxonomy" id="1389203"/>
    <lineage>
        <taxon>Eukaryota</taxon>
        <taxon>Fungi</taxon>
        <taxon>Dikarya</taxon>
        <taxon>Basidiomycota</taxon>
        <taxon>Pucciniomycotina</taxon>
        <taxon>Pucciniomycetes</taxon>
        <taxon>Pucciniales</taxon>
        <taxon>Sphaerophragmiaceae</taxon>
        <taxon>Austropuccinia</taxon>
    </lineage>
</organism>
<dbReference type="EMBL" id="AVOT02013951">
    <property type="protein sequence ID" value="MBW0497012.1"/>
    <property type="molecule type" value="Genomic_DNA"/>
</dbReference>
<accession>A0A9Q3DB95</accession>
<evidence type="ECO:0008006" key="3">
    <source>
        <dbReference type="Google" id="ProtNLM"/>
    </source>
</evidence>
<dbReference type="SUPFAM" id="SSF46689">
    <property type="entry name" value="Homeodomain-like"/>
    <property type="match status" value="1"/>
</dbReference>
<proteinExistence type="predicted"/>
<sequence>MSQSLDEGTWGQIVGMRASGVSIQTTRNYLQVPPTTIHDTICKNQERGHLRSLPIPGRPRKLNDRHLRQLAHVVQQDRRKKLAKIKKHITIDFSINTL</sequence>
<evidence type="ECO:0000313" key="1">
    <source>
        <dbReference type="EMBL" id="MBW0497012.1"/>
    </source>
</evidence>